<feature type="compositionally biased region" description="Low complexity" evidence="1">
    <location>
        <begin position="57"/>
        <end position="86"/>
    </location>
</feature>
<evidence type="ECO:0000313" key="3">
    <source>
        <dbReference type="Proteomes" id="UP001327459"/>
    </source>
</evidence>
<dbReference type="Proteomes" id="UP001327459">
    <property type="component" value="Chromosome"/>
</dbReference>
<keyword evidence="3" id="KW-1185">Reference proteome</keyword>
<evidence type="ECO:0000313" key="2">
    <source>
        <dbReference type="EMBL" id="WQH16755.1"/>
    </source>
</evidence>
<dbReference type="EMBL" id="CP140153">
    <property type="protein sequence ID" value="WQH16755.1"/>
    <property type="molecule type" value="Genomic_DNA"/>
</dbReference>
<organism evidence="2 3">
    <name type="scientific">Guyparkeria halophila</name>
    <dbReference type="NCBI Taxonomy" id="47960"/>
    <lineage>
        <taxon>Bacteria</taxon>
        <taxon>Pseudomonadati</taxon>
        <taxon>Pseudomonadota</taxon>
        <taxon>Gammaproteobacteria</taxon>
        <taxon>Chromatiales</taxon>
        <taxon>Thioalkalibacteraceae</taxon>
        <taxon>Guyparkeria</taxon>
    </lineage>
</organism>
<dbReference type="RefSeq" id="WP_322521744.1">
    <property type="nucleotide sequence ID" value="NZ_CP140153.1"/>
</dbReference>
<sequence length="86" mass="9756">MSQREQMQRLIELKRALEKDMGITVDMSRYGVEQRLLRLARASEDPAVQALAASLDQPATAAEPQEPAQPGPRIRGYYRGRPLYDE</sequence>
<feature type="region of interest" description="Disordered" evidence="1">
    <location>
        <begin position="55"/>
        <end position="86"/>
    </location>
</feature>
<gene>
    <name evidence="2" type="ORF">SR882_02305</name>
</gene>
<reference evidence="2 3" key="1">
    <citation type="submission" date="2023-11" db="EMBL/GenBank/DDBJ databases">
        <title>MicrobeMod: A computational toolkit for identifying prokaryotic methylation and restriction-modification with nanopore sequencing.</title>
        <authorList>
            <person name="Crits-Christoph A."/>
            <person name="Kang S.C."/>
            <person name="Lee H."/>
            <person name="Ostrov N."/>
        </authorList>
    </citation>
    <scope>NUCLEOTIDE SEQUENCE [LARGE SCALE GENOMIC DNA]</scope>
    <source>
        <strain evidence="2 3">ATCC 49870</strain>
    </source>
</reference>
<protein>
    <submittedName>
        <fullName evidence="2">Uncharacterized protein</fullName>
    </submittedName>
</protein>
<name>A0ABZ0YX75_9GAMM</name>
<proteinExistence type="predicted"/>
<evidence type="ECO:0000256" key="1">
    <source>
        <dbReference type="SAM" id="MobiDB-lite"/>
    </source>
</evidence>
<accession>A0ABZ0YX75</accession>